<proteinExistence type="predicted"/>
<dbReference type="RefSeq" id="YP_009276526.1">
    <property type="nucleotide sequence ID" value="NC_030941.1"/>
</dbReference>
<keyword evidence="2" id="KW-1185">Reference proteome</keyword>
<dbReference type="GeneID" id="28802843"/>
<evidence type="ECO:0000313" key="1">
    <source>
        <dbReference type="EMBL" id="ANA85773.1"/>
    </source>
</evidence>
<name>A0A166Y591_9CAUD</name>
<dbReference type="EMBL" id="KU998239">
    <property type="protein sequence ID" value="ANA85773.1"/>
    <property type="molecule type" value="Genomic_DNA"/>
</dbReference>
<dbReference type="KEGG" id="vg:28802843"/>
<protein>
    <submittedName>
        <fullName evidence="1">Uncharacterized protein</fullName>
    </submittedName>
</protein>
<evidence type="ECO:0000313" key="2">
    <source>
        <dbReference type="Proteomes" id="UP000203169"/>
    </source>
</evidence>
<gene>
    <name evidence="1" type="primary">67</name>
    <name evidence="1" type="ORF">PBI_COZZ_67</name>
</gene>
<sequence>MGNQEAKQIEPDSTPEDLRLFMAAMGIKPAEDEHCNVNYVAMQAIAAMEKAFKDLSAHIETMFGDDTRKIQLDQSHGATAAGRKGKKNAR</sequence>
<accession>A0A166Y591</accession>
<organism evidence="1 2">
    <name type="scientific">Gordonia phage Cozz</name>
    <dbReference type="NCBI Taxonomy" id="1838066"/>
    <lineage>
        <taxon>Viruses</taxon>
        <taxon>Duplodnaviria</taxon>
        <taxon>Heunggongvirae</taxon>
        <taxon>Uroviricota</taxon>
        <taxon>Caudoviricetes</taxon>
        <taxon>Emalynvirus</taxon>
        <taxon>Emalynvirus cozz</taxon>
    </lineage>
</organism>
<reference evidence="1 2" key="1">
    <citation type="submission" date="2016-03" db="EMBL/GenBank/DDBJ databases">
        <authorList>
            <person name="Montgomery M.T."/>
            <person name="Guerrero C.A."/>
            <person name="Mavrich T.N."/>
            <person name="Pope W.H."/>
            <person name="Garlena R.A."/>
            <person name="Russell D.A."/>
            <person name="Jacobs-Sera D."/>
            <person name="Hendrix R.W."/>
            <person name="Hatfull G.F."/>
        </authorList>
    </citation>
    <scope>NUCLEOTIDE SEQUENCE [LARGE SCALE GENOMIC DNA]</scope>
</reference>
<dbReference type="Proteomes" id="UP000203169">
    <property type="component" value="Segment"/>
</dbReference>
<dbReference type="OrthoDB" id="26091at10239"/>